<feature type="compositionally biased region" description="Polar residues" evidence="1">
    <location>
        <begin position="9"/>
        <end position="28"/>
    </location>
</feature>
<evidence type="ECO:0000313" key="3">
    <source>
        <dbReference type="Proteomes" id="UP001583177"/>
    </source>
</evidence>
<dbReference type="PANTHER" id="PTHR40619:SF3">
    <property type="entry name" value="FUNGAL STAND N-TERMINAL GOODBYE DOMAIN-CONTAINING PROTEIN"/>
    <property type="match status" value="1"/>
</dbReference>
<sequence length="377" mass="43067">MPPWPLSRWFSSPQSPGEQEYQGSDSTQYARVRERMLQSTSENEFGASLQRRRRIDDDEILDQDLQYLDGRGTGAVPEQERARAAQLVGNSQFISWLNSPLSGHLLVHGRFERASHISGLSLWCRSLVRDLAVRTPRSIPLVFFCGLHTRPPSFIPTAVPSYDNTQLWSDAGIGPPDYRDDIEPPVYRFHQQDMQMPRSDNSQLGVPSTSGHTLIRSFIHQLLRHLPDLSIKLKFRELDGIENKDLMTLCELFKRFVGLLPRDVEVYCLVDGAEYYEQEAESWDSASWVLSQLVLLSNLRNNEASVHLMITTPTSTSHISEWFQSRRILSMEETGRGEEMVPDSTTLQGELDDVIEQGQQYSNPLDPWYSAVGPWEE</sequence>
<dbReference type="Proteomes" id="UP001583177">
    <property type="component" value="Unassembled WGS sequence"/>
</dbReference>
<reference evidence="2 3" key="1">
    <citation type="journal article" date="2024" name="IMA Fungus">
        <title>IMA Genome - F19 : A genome assembly and annotation guide to empower mycologists, including annotated draft genome sequences of Ceratocystis pirilliformis, Diaporthe australafricana, Fusarium ophioides, Paecilomyces lecythidis, and Sporothrix stenoceras.</title>
        <authorList>
            <person name="Aylward J."/>
            <person name="Wilson A.M."/>
            <person name="Visagie C.M."/>
            <person name="Spraker J."/>
            <person name="Barnes I."/>
            <person name="Buitendag C."/>
            <person name="Ceriani C."/>
            <person name="Del Mar Angel L."/>
            <person name="du Plessis D."/>
            <person name="Fuchs T."/>
            <person name="Gasser K."/>
            <person name="Kramer D."/>
            <person name="Li W."/>
            <person name="Munsamy K."/>
            <person name="Piso A."/>
            <person name="Price J.L."/>
            <person name="Sonnekus B."/>
            <person name="Thomas C."/>
            <person name="van der Nest A."/>
            <person name="van Dijk A."/>
            <person name="van Heerden A."/>
            <person name="van Vuuren N."/>
            <person name="Yilmaz N."/>
            <person name="Duong T.A."/>
            <person name="van der Merwe N.A."/>
            <person name="Wingfield M.J."/>
            <person name="Wingfield B.D."/>
        </authorList>
    </citation>
    <scope>NUCLEOTIDE SEQUENCE [LARGE SCALE GENOMIC DNA]</scope>
    <source>
        <strain evidence="2 3">CMW 18300</strain>
    </source>
</reference>
<accession>A0ABR3XGY8</accession>
<proteinExistence type="predicted"/>
<feature type="region of interest" description="Disordered" evidence="1">
    <location>
        <begin position="1"/>
        <end position="28"/>
    </location>
</feature>
<evidence type="ECO:0000313" key="2">
    <source>
        <dbReference type="EMBL" id="KAL1875178.1"/>
    </source>
</evidence>
<organism evidence="2 3">
    <name type="scientific">Diaporthe australafricana</name>
    <dbReference type="NCBI Taxonomy" id="127596"/>
    <lineage>
        <taxon>Eukaryota</taxon>
        <taxon>Fungi</taxon>
        <taxon>Dikarya</taxon>
        <taxon>Ascomycota</taxon>
        <taxon>Pezizomycotina</taxon>
        <taxon>Sordariomycetes</taxon>
        <taxon>Sordariomycetidae</taxon>
        <taxon>Diaporthales</taxon>
        <taxon>Diaporthaceae</taxon>
        <taxon>Diaporthe</taxon>
    </lineage>
</organism>
<protein>
    <submittedName>
        <fullName evidence="2">Uncharacterized protein</fullName>
    </submittedName>
</protein>
<comment type="caution">
    <text evidence="2">The sequence shown here is derived from an EMBL/GenBank/DDBJ whole genome shotgun (WGS) entry which is preliminary data.</text>
</comment>
<name>A0ABR3XGY8_9PEZI</name>
<keyword evidence="3" id="KW-1185">Reference proteome</keyword>
<dbReference type="EMBL" id="JAWRVE010000020">
    <property type="protein sequence ID" value="KAL1875178.1"/>
    <property type="molecule type" value="Genomic_DNA"/>
</dbReference>
<evidence type="ECO:0000256" key="1">
    <source>
        <dbReference type="SAM" id="MobiDB-lite"/>
    </source>
</evidence>
<dbReference type="PANTHER" id="PTHR40619">
    <property type="entry name" value="FUNGAL STAND N-TERMINAL GOODBYE DOMAIN-CONTAINING PROTEIN"/>
    <property type="match status" value="1"/>
</dbReference>
<gene>
    <name evidence="2" type="ORF">Daus18300_003246</name>
</gene>